<dbReference type="EMBL" id="CP075869">
    <property type="protein sequence ID" value="QYT04663.1"/>
    <property type="molecule type" value="Genomic_DNA"/>
</dbReference>
<evidence type="ECO:0000313" key="3">
    <source>
        <dbReference type="Proteomes" id="UP000826661"/>
    </source>
</evidence>
<accession>A0A8G0LLS8</accession>
<dbReference type="AlphaFoldDB" id="A0A8G0LLS8"/>
<feature type="compositionally biased region" description="Acidic residues" evidence="1">
    <location>
        <begin position="250"/>
        <end position="265"/>
    </location>
</feature>
<keyword evidence="3" id="KW-1185">Reference proteome</keyword>
<name>A0A8G0LLS8_9HYPO</name>
<feature type="region of interest" description="Disordered" evidence="1">
    <location>
        <begin position="229"/>
        <end position="314"/>
    </location>
</feature>
<proteinExistence type="predicted"/>
<feature type="compositionally biased region" description="Low complexity" evidence="1">
    <location>
        <begin position="266"/>
        <end position="284"/>
    </location>
</feature>
<feature type="compositionally biased region" description="Polar residues" evidence="1">
    <location>
        <begin position="229"/>
        <end position="238"/>
    </location>
</feature>
<evidence type="ECO:0000313" key="2">
    <source>
        <dbReference type="EMBL" id="QYT04663.1"/>
    </source>
</evidence>
<sequence length="332" mass="37861">MRVFAQQQKQQEAINPAFSSLLPKETRFHQASASIRQAREKYGDIISSPTREGLRQASLVVTEACTLEGHVKHFQINRAGRIEKLASRRKRGGLVRPTGDFHTAVSLNQIRQQDQESQSKNNVKMMKAQLREGRRIVNLELSRLKKAYTAAITERRAVGLKRIPRKAWLDLTKQHEEFLILKVQNKEYAALINYKDDPFFFNTTGSRSQHTEEVIQRALTRPHILEQMSECSWGTETDGSIDIVMGPFQDDNDEDEDEEVIEEASQEASQEATQETTQEGTQETLPSLAGDVGSDDEFYSPPSSPTLPRSKSRYHDIQKILADYRQSRNQCL</sequence>
<organism evidence="2 3">
    <name type="scientific">Trichoderma simmonsii</name>
    <dbReference type="NCBI Taxonomy" id="1491479"/>
    <lineage>
        <taxon>Eukaryota</taxon>
        <taxon>Fungi</taxon>
        <taxon>Dikarya</taxon>
        <taxon>Ascomycota</taxon>
        <taxon>Pezizomycotina</taxon>
        <taxon>Sordariomycetes</taxon>
        <taxon>Hypocreomycetidae</taxon>
        <taxon>Hypocreales</taxon>
        <taxon>Hypocreaceae</taxon>
        <taxon>Trichoderma</taxon>
    </lineage>
</organism>
<dbReference type="Proteomes" id="UP000826661">
    <property type="component" value="Chromosome VI"/>
</dbReference>
<protein>
    <submittedName>
        <fullName evidence="2">Uncharacterized protein</fullName>
    </submittedName>
</protein>
<gene>
    <name evidence="2" type="ORF">H0G86_011567</name>
</gene>
<reference evidence="2 3" key="1">
    <citation type="journal article" date="2021" name="BMC Genomics">
        <title>Telomere-to-telomere genome assembly of asparaginase-producing Trichoderma simmonsii.</title>
        <authorList>
            <person name="Chung D."/>
            <person name="Kwon Y.M."/>
            <person name="Yang Y."/>
        </authorList>
    </citation>
    <scope>NUCLEOTIDE SEQUENCE [LARGE SCALE GENOMIC DNA]</scope>
    <source>
        <strain evidence="2 3">GH-Sj1</strain>
    </source>
</reference>
<evidence type="ECO:0000256" key="1">
    <source>
        <dbReference type="SAM" id="MobiDB-lite"/>
    </source>
</evidence>